<dbReference type="SUPFAM" id="SSF56112">
    <property type="entry name" value="Protein kinase-like (PK-like)"/>
    <property type="match status" value="1"/>
</dbReference>
<evidence type="ECO:0000313" key="13">
    <source>
        <dbReference type="Proteomes" id="UP000198863"/>
    </source>
</evidence>
<dbReference type="PANTHER" id="PTHR48013">
    <property type="entry name" value="DUAL SPECIFICITY MITOGEN-ACTIVATED PROTEIN KINASE KINASE 5-RELATED"/>
    <property type="match status" value="1"/>
</dbReference>
<keyword evidence="4 10" id="KW-0067">ATP-binding</keyword>
<feature type="domain" description="Protein kinase" evidence="11">
    <location>
        <begin position="12"/>
        <end position="257"/>
    </location>
</feature>
<evidence type="ECO:0000256" key="6">
    <source>
        <dbReference type="ARBA" id="ARBA00038999"/>
    </source>
</evidence>
<evidence type="ECO:0000256" key="7">
    <source>
        <dbReference type="ARBA" id="ARBA00049014"/>
    </source>
</evidence>
<evidence type="ECO:0000256" key="5">
    <source>
        <dbReference type="ARBA" id="ARBA00038035"/>
    </source>
</evidence>
<organism evidence="12 13">
    <name type="scientific">Klenkia brasiliensis</name>
    <dbReference type="NCBI Taxonomy" id="333142"/>
    <lineage>
        <taxon>Bacteria</taxon>
        <taxon>Bacillati</taxon>
        <taxon>Actinomycetota</taxon>
        <taxon>Actinomycetes</taxon>
        <taxon>Geodermatophilales</taxon>
        <taxon>Geodermatophilaceae</taxon>
        <taxon>Klenkia</taxon>
    </lineage>
</organism>
<dbReference type="Proteomes" id="UP000198863">
    <property type="component" value="Unassembled WGS sequence"/>
</dbReference>
<keyword evidence="3 12" id="KW-0418">Kinase</keyword>
<comment type="similarity">
    <text evidence="5">Belongs to the protein kinase superfamily. STE Ser/Thr protein kinase family. MAP kinase kinase subfamily.</text>
</comment>
<evidence type="ECO:0000256" key="2">
    <source>
        <dbReference type="ARBA" id="ARBA00022741"/>
    </source>
</evidence>
<keyword evidence="12" id="KW-0723">Serine/threonine-protein kinase</keyword>
<dbReference type="PROSITE" id="PS00107">
    <property type="entry name" value="PROTEIN_KINASE_ATP"/>
    <property type="match status" value="1"/>
</dbReference>
<evidence type="ECO:0000256" key="1">
    <source>
        <dbReference type="ARBA" id="ARBA00022679"/>
    </source>
</evidence>
<dbReference type="AlphaFoldDB" id="A0A1G7ZRU7"/>
<evidence type="ECO:0000256" key="9">
    <source>
        <dbReference type="ARBA" id="ARBA00051693"/>
    </source>
</evidence>
<comment type="catalytic activity">
    <reaction evidence="7">
        <text>L-seryl-[protein] + ATP = O-phospho-L-seryl-[protein] + ADP + H(+)</text>
        <dbReference type="Rhea" id="RHEA:17989"/>
        <dbReference type="Rhea" id="RHEA-COMP:9863"/>
        <dbReference type="Rhea" id="RHEA-COMP:11604"/>
        <dbReference type="ChEBI" id="CHEBI:15378"/>
        <dbReference type="ChEBI" id="CHEBI:29999"/>
        <dbReference type="ChEBI" id="CHEBI:30616"/>
        <dbReference type="ChEBI" id="CHEBI:83421"/>
        <dbReference type="ChEBI" id="CHEBI:456216"/>
        <dbReference type="EC" id="2.7.12.2"/>
    </reaction>
</comment>
<dbReference type="OrthoDB" id="7061676at2"/>
<protein>
    <recommendedName>
        <fullName evidence="6">mitogen-activated protein kinase kinase</fullName>
        <ecNumber evidence="6">2.7.12.2</ecNumber>
    </recommendedName>
</protein>
<evidence type="ECO:0000256" key="3">
    <source>
        <dbReference type="ARBA" id="ARBA00022777"/>
    </source>
</evidence>
<keyword evidence="13" id="KW-1185">Reference proteome</keyword>
<dbReference type="PROSITE" id="PS50011">
    <property type="entry name" value="PROTEIN_KINASE_DOM"/>
    <property type="match status" value="1"/>
</dbReference>
<evidence type="ECO:0000256" key="8">
    <source>
        <dbReference type="ARBA" id="ARBA00049299"/>
    </source>
</evidence>
<accession>A0A1G7ZRU7</accession>
<evidence type="ECO:0000256" key="4">
    <source>
        <dbReference type="ARBA" id="ARBA00022840"/>
    </source>
</evidence>
<evidence type="ECO:0000313" key="12">
    <source>
        <dbReference type="EMBL" id="SDH11256.1"/>
    </source>
</evidence>
<sequence length="493" mass="54123">MPPTYIQLGQRWQLGRSLGRGGYGAVFLAVSEDGTEAAAKVIPKNPGASRELLFADLTGPDGQVRNVAPVIDSGETETSYWIVMPLAVSSLRDRMQSDGPALSLRDVLHVLTDIAAALADLDGRVVHRDIKPENVLSIAGHWNLADFGISRYVEAATATQTHKWSGTPQYLAPERWRMESATAAVDVYALGVIAYELLAGRLPFEGPDFRDQHLHQDPPALPDVAPRLASLIEECLFKSPQARPAPANLLVRLQRVVDAKSTPGAAMLAGAYQQITEQRRSEEIAASRARSEKERRELLAADASRSLNRISETLLDTVIDLAPTTAVARRPDGWIGELGNVQIGFSGARSYEQSDWRDRKPAIDVISYAIITIRIPGSSRSYEGRSHSLFFCDAVDEGRYAWYETAFMDTPLMRMRMEGGQDPYSLPPNEISGAALSRGMADAQVAWPFTELLPGDLDEFVDRWVGWFGAGVQGRLSRPASMPEGQPQGTWRQ</sequence>
<gene>
    <name evidence="12" type="ORF">SAMN05660324_4334</name>
</gene>
<dbReference type="PANTHER" id="PTHR48013:SF9">
    <property type="entry name" value="DUAL SPECIFICITY MITOGEN-ACTIVATED PROTEIN KINASE KINASE 5"/>
    <property type="match status" value="1"/>
</dbReference>
<proteinExistence type="inferred from homology"/>
<comment type="catalytic activity">
    <reaction evidence="9">
        <text>L-tyrosyl-[protein] + ATP = O-phospho-L-tyrosyl-[protein] + ADP + H(+)</text>
        <dbReference type="Rhea" id="RHEA:10596"/>
        <dbReference type="Rhea" id="RHEA-COMP:10136"/>
        <dbReference type="Rhea" id="RHEA-COMP:20101"/>
        <dbReference type="ChEBI" id="CHEBI:15378"/>
        <dbReference type="ChEBI" id="CHEBI:30616"/>
        <dbReference type="ChEBI" id="CHEBI:46858"/>
        <dbReference type="ChEBI" id="CHEBI:61978"/>
        <dbReference type="ChEBI" id="CHEBI:456216"/>
        <dbReference type="EC" id="2.7.12.2"/>
    </reaction>
</comment>
<dbReference type="EC" id="2.7.12.2" evidence="6"/>
<dbReference type="GO" id="GO:0004674">
    <property type="term" value="F:protein serine/threonine kinase activity"/>
    <property type="evidence" value="ECO:0007669"/>
    <property type="project" value="UniProtKB-KW"/>
</dbReference>
<dbReference type="Gene3D" id="1.10.510.10">
    <property type="entry name" value="Transferase(Phosphotransferase) domain 1"/>
    <property type="match status" value="1"/>
</dbReference>
<dbReference type="InterPro" id="IPR000719">
    <property type="entry name" value="Prot_kinase_dom"/>
</dbReference>
<comment type="catalytic activity">
    <reaction evidence="8">
        <text>L-threonyl-[protein] + ATP = O-phospho-L-threonyl-[protein] + ADP + H(+)</text>
        <dbReference type="Rhea" id="RHEA:46608"/>
        <dbReference type="Rhea" id="RHEA-COMP:11060"/>
        <dbReference type="Rhea" id="RHEA-COMP:11605"/>
        <dbReference type="ChEBI" id="CHEBI:15378"/>
        <dbReference type="ChEBI" id="CHEBI:30013"/>
        <dbReference type="ChEBI" id="CHEBI:30616"/>
        <dbReference type="ChEBI" id="CHEBI:61977"/>
        <dbReference type="ChEBI" id="CHEBI:456216"/>
        <dbReference type="EC" id="2.7.12.2"/>
    </reaction>
</comment>
<reference evidence="13" key="1">
    <citation type="submission" date="2016-10" db="EMBL/GenBank/DDBJ databases">
        <authorList>
            <person name="Varghese N."/>
            <person name="Submissions S."/>
        </authorList>
    </citation>
    <scope>NUCLEOTIDE SEQUENCE [LARGE SCALE GENOMIC DNA]</scope>
    <source>
        <strain evidence="13">DSM 44526</strain>
    </source>
</reference>
<keyword evidence="2 10" id="KW-0547">Nucleotide-binding</keyword>
<dbReference type="GO" id="GO:0005524">
    <property type="term" value="F:ATP binding"/>
    <property type="evidence" value="ECO:0007669"/>
    <property type="project" value="UniProtKB-UniRule"/>
</dbReference>
<evidence type="ECO:0000256" key="10">
    <source>
        <dbReference type="PROSITE-ProRule" id="PRU10141"/>
    </source>
</evidence>
<evidence type="ECO:0000259" key="11">
    <source>
        <dbReference type="PROSITE" id="PS50011"/>
    </source>
</evidence>
<dbReference type="Pfam" id="PF00069">
    <property type="entry name" value="Pkinase"/>
    <property type="match status" value="1"/>
</dbReference>
<feature type="binding site" evidence="10">
    <location>
        <position position="40"/>
    </location>
    <ligand>
        <name>ATP</name>
        <dbReference type="ChEBI" id="CHEBI:30616"/>
    </ligand>
</feature>
<dbReference type="CDD" id="cd14014">
    <property type="entry name" value="STKc_PknB_like"/>
    <property type="match status" value="1"/>
</dbReference>
<dbReference type="InterPro" id="IPR017441">
    <property type="entry name" value="Protein_kinase_ATP_BS"/>
</dbReference>
<dbReference type="InterPro" id="IPR011009">
    <property type="entry name" value="Kinase-like_dom_sf"/>
</dbReference>
<dbReference type="SMART" id="SM00220">
    <property type="entry name" value="S_TKc"/>
    <property type="match status" value="1"/>
</dbReference>
<dbReference type="EMBL" id="FNCF01000009">
    <property type="protein sequence ID" value="SDH11256.1"/>
    <property type="molecule type" value="Genomic_DNA"/>
</dbReference>
<name>A0A1G7ZRU7_9ACTN</name>
<keyword evidence="1" id="KW-0808">Transferase</keyword>